<organism evidence="3 4">
    <name type="scientific">Anaeramoeba flamelloides</name>
    <dbReference type="NCBI Taxonomy" id="1746091"/>
    <lineage>
        <taxon>Eukaryota</taxon>
        <taxon>Metamonada</taxon>
        <taxon>Anaeramoebidae</taxon>
        <taxon>Anaeramoeba</taxon>
    </lineage>
</organism>
<dbReference type="GO" id="GO:0015074">
    <property type="term" value="P:DNA integration"/>
    <property type="evidence" value="ECO:0007669"/>
    <property type="project" value="InterPro"/>
</dbReference>
<dbReference type="InterPro" id="IPR011010">
    <property type="entry name" value="DNA_brk_join_enz"/>
</dbReference>
<evidence type="ECO:0000313" key="3">
    <source>
        <dbReference type="EMBL" id="KAJ3449446.1"/>
    </source>
</evidence>
<evidence type="ECO:0000313" key="4">
    <source>
        <dbReference type="Proteomes" id="UP001146793"/>
    </source>
</evidence>
<dbReference type="InterPro" id="IPR013762">
    <property type="entry name" value="Integrase-like_cat_sf"/>
</dbReference>
<protein>
    <submittedName>
        <fullName evidence="3">Uncharacterized protein</fullName>
    </submittedName>
</protein>
<dbReference type="Proteomes" id="UP001146793">
    <property type="component" value="Unassembled WGS sequence"/>
</dbReference>
<feature type="compositionally biased region" description="Polar residues" evidence="2">
    <location>
        <begin position="51"/>
        <end position="61"/>
    </location>
</feature>
<evidence type="ECO:0000256" key="2">
    <source>
        <dbReference type="SAM" id="MobiDB-lite"/>
    </source>
</evidence>
<proteinExistence type="predicted"/>
<dbReference type="EMBL" id="JANTQA010000012">
    <property type="protein sequence ID" value="KAJ3449446.1"/>
    <property type="molecule type" value="Genomic_DNA"/>
</dbReference>
<dbReference type="AlphaFoldDB" id="A0AAV8A556"/>
<evidence type="ECO:0000256" key="1">
    <source>
        <dbReference type="ARBA" id="ARBA00023172"/>
    </source>
</evidence>
<gene>
    <name evidence="3" type="ORF">M0812_05595</name>
</gene>
<sequence>MSNQKKSKVSCGKRQAFKIFRQKKKKIRKRRRKNAPLKDPDFKPSRGGRNYYSNLKKSQIIESEGLLERRTTRSSKKKTAKNDCDSSLTSGSSFDLDKSLNSSLKCDEPEVITRRRITSIDSNFETQDQNYNVSSIMNNQNIDQFYHFNNNGCLYYTRLGGEFNRGVKNALDLIYLEKDREEFGSLDEKKPKEKIERKNQEEEVILSAQDQQVINKNQEHYQNPNLRKGILSAIGKFNKFLDQRGVTKQVEKLSLKSIDCLLTIFIKVLKNDKGEEYVWNSFRTNICNVFAYYRSYWKDKQLNTPCPTLNNCWSASNALERKLGFLKEENKVGIHAEGLTDEEETKFFNKLDFNSDKDLLVAALWCVRKHTGYRGGELFDLKKSQFTWKGNKEVGSFIEIYQTSTKTDQGGKGCKGAFCKFKRIYSFPSCEYDPYEIVTKYHGRCTPKRKQESRFWCAVNWSKKRKYWYANINISRSRLTGYLQERIKRVNIAKKVTFHSTRATLVTKLVRKEVSDDQDKLHIGYQYQRGSNVYKKQDDLFNEESTKHLLIKKKPENKKKNQMQKEEKQHVLKNKPRKTIQKSSLFNQNSSMMPNLLTQHLQHLASNTNKPQPIFRISSFQNYSNFLQDSIINKKKNYEEGKDDDD</sequence>
<name>A0AAV8A556_9EUKA</name>
<accession>A0AAV8A556</accession>
<keyword evidence="1" id="KW-0233">DNA recombination</keyword>
<comment type="caution">
    <text evidence="3">The sequence shown here is derived from an EMBL/GenBank/DDBJ whole genome shotgun (WGS) entry which is preliminary data.</text>
</comment>
<feature type="region of interest" description="Disordered" evidence="2">
    <location>
        <begin position="20"/>
        <end position="95"/>
    </location>
</feature>
<dbReference type="GO" id="GO:0006310">
    <property type="term" value="P:DNA recombination"/>
    <property type="evidence" value="ECO:0007669"/>
    <property type="project" value="UniProtKB-KW"/>
</dbReference>
<reference evidence="3" key="1">
    <citation type="submission" date="2022-08" db="EMBL/GenBank/DDBJ databases">
        <title>Novel sulphate-reducing endosymbionts in the free-living metamonad Anaeramoeba.</title>
        <authorList>
            <person name="Jerlstrom-Hultqvist J."/>
            <person name="Cepicka I."/>
            <person name="Gallot-Lavallee L."/>
            <person name="Salas-Leiva D."/>
            <person name="Curtis B.A."/>
            <person name="Zahonova K."/>
            <person name="Pipaliya S."/>
            <person name="Dacks J."/>
            <person name="Roger A.J."/>
        </authorList>
    </citation>
    <scope>NUCLEOTIDE SEQUENCE</scope>
    <source>
        <strain evidence="3">Busselton2</strain>
    </source>
</reference>
<dbReference type="Gene3D" id="1.10.443.10">
    <property type="entry name" value="Intergrase catalytic core"/>
    <property type="match status" value="1"/>
</dbReference>
<feature type="compositionally biased region" description="Polar residues" evidence="2">
    <location>
        <begin position="85"/>
        <end position="95"/>
    </location>
</feature>
<dbReference type="SUPFAM" id="SSF56349">
    <property type="entry name" value="DNA breaking-rejoining enzymes"/>
    <property type="match status" value="1"/>
</dbReference>
<dbReference type="GO" id="GO:0003677">
    <property type="term" value="F:DNA binding"/>
    <property type="evidence" value="ECO:0007669"/>
    <property type="project" value="InterPro"/>
</dbReference>
<feature type="compositionally biased region" description="Basic residues" evidence="2">
    <location>
        <begin position="20"/>
        <end position="35"/>
    </location>
</feature>